<feature type="chain" id="PRO_5046265269" evidence="1">
    <location>
        <begin position="25"/>
        <end position="434"/>
    </location>
</feature>
<keyword evidence="3" id="KW-1185">Reference proteome</keyword>
<evidence type="ECO:0000313" key="2">
    <source>
        <dbReference type="EMBL" id="MBD8001697.1"/>
    </source>
</evidence>
<dbReference type="PROSITE" id="PS51257">
    <property type="entry name" value="PROKAR_LIPOPROTEIN"/>
    <property type="match status" value="1"/>
</dbReference>
<sequence length="434" mass="46685">MMKKLNIFTLGMALVAGLSSCEMADEMRGNGSSTETGSLELSVAVAQTESRADTGSSISTDNFDVVITNTENAENTYTYTYSELPKPLTLPTGTYTVSASTEGDIQTQMSAPYYEGTETLTITNGVTSQVEVVCKMANTKIDMGYSDDFKSMFQSWTINIDDGDSHVITFSNENVNDTIVYWHLGDNVTTMTMNIEATTTDGTKITDQKQFTKADADQSYGDDSDNFTGGDVLNINIDIDENEPSEDNRPQIGFIINVDITFSDTNETVEIPVEDVPTEPEEPGDENAPTMQMPSDGNIVYTLNGSDQPASADVIISAPNGLKSMIVKIVAGNEDFGTTISDLSRLGLDFVNGVEMVGNEIIGEVLGAFLGDSSVSAPSVDDTSYTFPVGAFFNLMNGFGATAPNAHTFQITLEDQKGNKVEDELRVTINPAAE</sequence>
<gene>
    <name evidence="2" type="ORF">H9626_05610</name>
</gene>
<organism evidence="2 3">
    <name type="scientific">Phocaeicola faecium</name>
    <dbReference type="NCBI Taxonomy" id="2762213"/>
    <lineage>
        <taxon>Bacteria</taxon>
        <taxon>Pseudomonadati</taxon>
        <taxon>Bacteroidota</taxon>
        <taxon>Bacteroidia</taxon>
        <taxon>Bacteroidales</taxon>
        <taxon>Bacteroidaceae</taxon>
        <taxon>Phocaeicola</taxon>
    </lineage>
</organism>
<dbReference type="RefSeq" id="WP_191709818.1">
    <property type="nucleotide sequence ID" value="NZ_JACSPQ010000001.1"/>
</dbReference>
<reference evidence="2 3" key="1">
    <citation type="submission" date="2020-08" db="EMBL/GenBank/DDBJ databases">
        <title>A Genomic Blueprint of the Chicken Gut Microbiome.</title>
        <authorList>
            <person name="Gilroy R."/>
            <person name="Ravi A."/>
            <person name="Getino M."/>
            <person name="Pursley I."/>
            <person name="Horton D.L."/>
            <person name="Alikhan N.-F."/>
            <person name="Baker D."/>
            <person name="Gharbi K."/>
            <person name="Hall N."/>
            <person name="Watson M."/>
            <person name="Adriaenssens E.M."/>
            <person name="Foster-Nyarko E."/>
            <person name="Jarju S."/>
            <person name="Secka A."/>
            <person name="Antonio M."/>
            <person name="Oren A."/>
            <person name="Chaudhuri R."/>
            <person name="La Ragione R.M."/>
            <person name="Hildebrand F."/>
            <person name="Pallen M.J."/>
        </authorList>
    </citation>
    <scope>NUCLEOTIDE SEQUENCE [LARGE SCALE GENOMIC DNA]</scope>
    <source>
        <strain evidence="2 3">Sa1YUN3</strain>
    </source>
</reference>
<evidence type="ECO:0000256" key="1">
    <source>
        <dbReference type="SAM" id="SignalP"/>
    </source>
</evidence>
<dbReference type="Proteomes" id="UP000616346">
    <property type="component" value="Unassembled WGS sequence"/>
</dbReference>
<dbReference type="InterPro" id="IPR027840">
    <property type="entry name" value="DUF4493"/>
</dbReference>
<evidence type="ECO:0000313" key="3">
    <source>
        <dbReference type="Proteomes" id="UP000616346"/>
    </source>
</evidence>
<feature type="signal peptide" evidence="1">
    <location>
        <begin position="1"/>
        <end position="24"/>
    </location>
</feature>
<dbReference type="EMBL" id="JACSPQ010000001">
    <property type="protein sequence ID" value="MBD8001697.1"/>
    <property type="molecule type" value="Genomic_DNA"/>
</dbReference>
<comment type="caution">
    <text evidence="2">The sequence shown here is derived from an EMBL/GenBank/DDBJ whole genome shotgun (WGS) entry which is preliminary data.</text>
</comment>
<accession>A0ABR8VAA0</accession>
<dbReference type="Pfam" id="PF14900">
    <property type="entry name" value="DUF4493"/>
    <property type="match status" value="1"/>
</dbReference>
<proteinExistence type="predicted"/>
<name>A0ABR8VAA0_9BACT</name>
<protein>
    <submittedName>
        <fullName evidence="2">DUF4493 domain-containing protein</fullName>
    </submittedName>
</protein>
<keyword evidence="1" id="KW-0732">Signal</keyword>